<dbReference type="Proteomes" id="UP000722336">
    <property type="component" value="Unassembled WGS sequence"/>
</dbReference>
<feature type="domain" description="Beta-lactamase-related" evidence="2">
    <location>
        <begin position="38"/>
        <end position="370"/>
    </location>
</feature>
<dbReference type="EMBL" id="JAGSPA010000003">
    <property type="protein sequence ID" value="MBV7257138.1"/>
    <property type="molecule type" value="Genomic_DNA"/>
</dbReference>
<comment type="caution">
    <text evidence="4">The sequence shown here is derived from an EMBL/GenBank/DDBJ whole genome shotgun (WGS) entry which is preliminary data.</text>
</comment>
<gene>
    <name evidence="4" type="ORF">KCG44_10125</name>
</gene>
<keyword evidence="1" id="KW-0732">Signal</keyword>
<feature type="domain" description="Peptidase S12 Pab87-related C-terminal" evidence="3">
    <location>
        <begin position="420"/>
        <end position="519"/>
    </location>
</feature>
<evidence type="ECO:0000313" key="4">
    <source>
        <dbReference type="EMBL" id="MBV7257138.1"/>
    </source>
</evidence>
<evidence type="ECO:0000259" key="2">
    <source>
        <dbReference type="Pfam" id="PF00144"/>
    </source>
</evidence>
<dbReference type="RefSeq" id="WP_218445967.1">
    <property type="nucleotide sequence ID" value="NZ_JAGSPA010000003.1"/>
</dbReference>
<dbReference type="InterPro" id="IPR050491">
    <property type="entry name" value="AmpC-like"/>
</dbReference>
<keyword evidence="4" id="KW-0378">Hydrolase</keyword>
<reference evidence="4 5" key="1">
    <citation type="submission" date="2021-04" db="EMBL/GenBank/DDBJ databases">
        <authorList>
            <person name="Pira H."/>
            <person name="Risdian C."/>
            <person name="Wink J."/>
        </authorList>
    </citation>
    <scope>NUCLEOTIDE SEQUENCE [LARGE SCALE GENOMIC DNA]</scope>
    <source>
        <strain evidence="4 5">WHA3</strain>
    </source>
</reference>
<dbReference type="PANTHER" id="PTHR46825">
    <property type="entry name" value="D-ALANYL-D-ALANINE-CARBOXYPEPTIDASE/ENDOPEPTIDASE AMPH"/>
    <property type="match status" value="1"/>
</dbReference>
<dbReference type="Pfam" id="PF00144">
    <property type="entry name" value="Beta-lactamase"/>
    <property type="match status" value="1"/>
</dbReference>
<evidence type="ECO:0000256" key="1">
    <source>
        <dbReference type="SAM" id="SignalP"/>
    </source>
</evidence>
<feature type="chain" id="PRO_5046858943" evidence="1">
    <location>
        <begin position="23"/>
        <end position="523"/>
    </location>
</feature>
<name>A0ABS6SFF3_9SPHN</name>
<accession>A0ABS6SFF3</accession>
<keyword evidence="5" id="KW-1185">Reference proteome</keyword>
<protein>
    <submittedName>
        <fullName evidence="4">Serine hydrolase</fullName>
    </submittedName>
</protein>
<dbReference type="GO" id="GO:0016787">
    <property type="term" value="F:hydrolase activity"/>
    <property type="evidence" value="ECO:0007669"/>
    <property type="project" value="UniProtKB-KW"/>
</dbReference>
<dbReference type="InterPro" id="IPR001466">
    <property type="entry name" value="Beta-lactam-related"/>
</dbReference>
<dbReference type="InterPro" id="IPR021860">
    <property type="entry name" value="Peptidase_S12_Pab87-rel_C"/>
</dbReference>
<organism evidence="4 5">
    <name type="scientific">Pacificimonas pallii</name>
    <dbReference type="NCBI Taxonomy" id="2827236"/>
    <lineage>
        <taxon>Bacteria</taxon>
        <taxon>Pseudomonadati</taxon>
        <taxon>Pseudomonadota</taxon>
        <taxon>Alphaproteobacteria</taxon>
        <taxon>Sphingomonadales</taxon>
        <taxon>Sphingosinicellaceae</taxon>
        <taxon>Pacificimonas</taxon>
    </lineage>
</organism>
<proteinExistence type="predicted"/>
<dbReference type="PANTHER" id="PTHR46825:SF15">
    <property type="entry name" value="BETA-LACTAMASE-RELATED DOMAIN-CONTAINING PROTEIN"/>
    <property type="match status" value="1"/>
</dbReference>
<evidence type="ECO:0000259" key="3">
    <source>
        <dbReference type="Pfam" id="PF11954"/>
    </source>
</evidence>
<evidence type="ECO:0000313" key="5">
    <source>
        <dbReference type="Proteomes" id="UP000722336"/>
    </source>
</evidence>
<dbReference type="Pfam" id="PF11954">
    <property type="entry name" value="DUF3471"/>
    <property type="match status" value="1"/>
</dbReference>
<feature type="signal peptide" evidence="1">
    <location>
        <begin position="1"/>
        <end position="22"/>
    </location>
</feature>
<sequence length="523" mass="57619">MCKRIHLVIALAAITVAAPGLAEPPSGFGSRVERLRLDAGVPGMAIAIVENGRTSLVKGWGVRKQGDASPVDADTIFPTGSTAKAFTATALATLVDEGRLDWDDRVIDHMPWFAMYDAWVTREITVRDLLVHRSGLGLGAGDLLFVPRSRLTRRQTVERLRYLEPATSFRSAYAYDNVLYIVAGQLIEEVTGKTWENYIADAVLKPAGMRTATPLSEVRFATRNRAFPHARNHGKLRGDGPVSVLDERDELGHSFRPAGGLTMSANDLAKWLTIQLQRGALPGGGRLFSERTAEDMWTPVVPIPISKPPGELSPLTPDYSAYALGWGVKDYKGTKLIWHSGMIFGFIAVVVLVPEHDFGFAIVMNSEDEALRGGLKYELLDHYLGHPFMDWPARFASLARAELDGQLGKVASDIPDRARVGPTLPRAHYASTYRDKWYGDVIVTERDQGLWIEFANTPDMEGRLVHHQYDTFRTEFTDPAIEEALVTFSINASGQISGATMIAASPVADFSYDYHDLDLVPVP</sequence>